<gene>
    <name evidence="2" type="ORF">K444DRAFT_624243</name>
</gene>
<dbReference type="InParanoid" id="A0A2J6TUR7"/>
<dbReference type="Proteomes" id="UP000235371">
    <property type="component" value="Unassembled WGS sequence"/>
</dbReference>
<feature type="compositionally biased region" description="Basic and acidic residues" evidence="1">
    <location>
        <begin position="83"/>
        <end position="102"/>
    </location>
</feature>
<feature type="region of interest" description="Disordered" evidence="1">
    <location>
        <begin position="31"/>
        <end position="102"/>
    </location>
</feature>
<feature type="compositionally biased region" description="Basic and acidic residues" evidence="1">
    <location>
        <begin position="42"/>
        <end position="61"/>
    </location>
</feature>
<sequence length="102" mass="11603">MQAILEDLADVEIEQHQRKPRQYCFYSVPPATAQSAESSIEDVARGTKRGSDGARHLRARQETGNSEMTDPSPTNPPHPPPHKRQETGQRDDWFIPTNPRRE</sequence>
<proteinExistence type="predicted"/>
<dbReference type="EMBL" id="KZ613743">
    <property type="protein sequence ID" value="PMD66760.1"/>
    <property type="molecule type" value="Genomic_DNA"/>
</dbReference>
<accession>A0A2J6TUR7</accession>
<evidence type="ECO:0000313" key="2">
    <source>
        <dbReference type="EMBL" id="PMD66760.1"/>
    </source>
</evidence>
<name>A0A2J6TUR7_9HELO</name>
<protein>
    <submittedName>
        <fullName evidence="2">Uncharacterized protein</fullName>
    </submittedName>
</protein>
<dbReference type="AlphaFoldDB" id="A0A2J6TUR7"/>
<dbReference type="GeneID" id="36590450"/>
<keyword evidence="3" id="KW-1185">Reference proteome</keyword>
<organism evidence="2 3">
    <name type="scientific">Hyaloscypha bicolor E</name>
    <dbReference type="NCBI Taxonomy" id="1095630"/>
    <lineage>
        <taxon>Eukaryota</taxon>
        <taxon>Fungi</taxon>
        <taxon>Dikarya</taxon>
        <taxon>Ascomycota</taxon>
        <taxon>Pezizomycotina</taxon>
        <taxon>Leotiomycetes</taxon>
        <taxon>Helotiales</taxon>
        <taxon>Hyaloscyphaceae</taxon>
        <taxon>Hyaloscypha</taxon>
        <taxon>Hyaloscypha bicolor</taxon>
    </lineage>
</organism>
<evidence type="ECO:0000313" key="3">
    <source>
        <dbReference type="Proteomes" id="UP000235371"/>
    </source>
</evidence>
<dbReference type="RefSeq" id="XP_024743664.1">
    <property type="nucleotide sequence ID" value="XM_024882373.1"/>
</dbReference>
<evidence type="ECO:0000256" key="1">
    <source>
        <dbReference type="SAM" id="MobiDB-lite"/>
    </source>
</evidence>
<reference evidence="2 3" key="1">
    <citation type="submission" date="2016-04" db="EMBL/GenBank/DDBJ databases">
        <title>A degradative enzymes factory behind the ericoid mycorrhizal symbiosis.</title>
        <authorList>
            <consortium name="DOE Joint Genome Institute"/>
            <person name="Martino E."/>
            <person name="Morin E."/>
            <person name="Grelet G."/>
            <person name="Kuo A."/>
            <person name="Kohler A."/>
            <person name="Daghino S."/>
            <person name="Barry K."/>
            <person name="Choi C."/>
            <person name="Cichocki N."/>
            <person name="Clum A."/>
            <person name="Copeland A."/>
            <person name="Hainaut M."/>
            <person name="Haridas S."/>
            <person name="Labutti K."/>
            <person name="Lindquist E."/>
            <person name="Lipzen A."/>
            <person name="Khouja H.-R."/>
            <person name="Murat C."/>
            <person name="Ohm R."/>
            <person name="Olson A."/>
            <person name="Spatafora J."/>
            <person name="Veneault-Fourrey C."/>
            <person name="Henrissat B."/>
            <person name="Grigoriev I."/>
            <person name="Martin F."/>
            <person name="Perotto S."/>
        </authorList>
    </citation>
    <scope>NUCLEOTIDE SEQUENCE [LARGE SCALE GENOMIC DNA]</scope>
    <source>
        <strain evidence="2 3">E</strain>
    </source>
</reference>